<protein>
    <submittedName>
        <fullName evidence="1">Uncharacterized protein</fullName>
    </submittedName>
</protein>
<gene>
    <name evidence="1" type="ORF">PORY_000923</name>
</gene>
<organism evidence="1 2">
    <name type="scientific">Pneumocystis oryctolagi</name>
    <dbReference type="NCBI Taxonomy" id="42067"/>
    <lineage>
        <taxon>Eukaryota</taxon>
        <taxon>Fungi</taxon>
        <taxon>Dikarya</taxon>
        <taxon>Ascomycota</taxon>
        <taxon>Taphrinomycotina</taxon>
        <taxon>Pneumocystomycetes</taxon>
        <taxon>Pneumocystaceae</taxon>
        <taxon>Pneumocystis</taxon>
    </lineage>
</organism>
<name>A0ACB7CFS3_9ASCO</name>
<proteinExistence type="predicted"/>
<reference evidence="1 2" key="1">
    <citation type="journal article" date="2021" name="Commun. Biol.">
        <title>Genomic insights into the host specific adaptation of the Pneumocystis genus.</title>
        <authorList>
            <person name="Cisse O.H."/>
            <person name="Ma L."/>
            <person name="Dekker J.P."/>
            <person name="Khil P.P."/>
            <person name="Youn J.-H."/>
            <person name="Brenchley J.M."/>
            <person name="Blair R."/>
            <person name="Pahar B."/>
            <person name="Chabe M."/>
            <person name="Van Rompay K.K.A."/>
            <person name="Keesler R."/>
            <person name="Sukura A."/>
            <person name="Hirsch V."/>
            <person name="Kutty G."/>
            <person name="Liu Y."/>
            <person name="Peng L."/>
            <person name="Chen J."/>
            <person name="Song J."/>
            <person name="Weissenbacher-Lang C."/>
            <person name="Xu J."/>
            <person name="Upham N.S."/>
            <person name="Stajich J.E."/>
            <person name="Cuomo C.A."/>
            <person name="Cushion M.T."/>
            <person name="Kovacs J.A."/>
        </authorList>
    </citation>
    <scope>NUCLEOTIDE SEQUENCE [LARGE SCALE GENOMIC DNA]</scope>
    <source>
        <strain evidence="1 2">RABM</strain>
    </source>
</reference>
<sequence>MADDVKALVESILSNNKVVVFSKSYCPHCDKTKSLLDSLNAKYHVLELDQRGDGKNIQQYLLELTGQATVPNIFISRQHIGGNSDLEALQNSGKLEERLRNE</sequence>
<keyword evidence="2" id="KW-1185">Reference proteome</keyword>
<dbReference type="Proteomes" id="UP000768646">
    <property type="component" value="Unassembled WGS sequence"/>
</dbReference>
<accession>A0ACB7CFS3</accession>
<dbReference type="EMBL" id="JABTEG010000003">
    <property type="protein sequence ID" value="KAG4305367.1"/>
    <property type="molecule type" value="Genomic_DNA"/>
</dbReference>
<evidence type="ECO:0000313" key="1">
    <source>
        <dbReference type="EMBL" id="KAG4305367.1"/>
    </source>
</evidence>
<evidence type="ECO:0000313" key="2">
    <source>
        <dbReference type="Proteomes" id="UP000768646"/>
    </source>
</evidence>
<comment type="caution">
    <text evidence="1">The sequence shown here is derived from an EMBL/GenBank/DDBJ whole genome shotgun (WGS) entry which is preliminary data.</text>
</comment>